<keyword evidence="3" id="KW-1185">Reference proteome</keyword>
<proteinExistence type="predicted"/>
<dbReference type="AlphaFoldDB" id="A0A5D0NVP1"/>
<dbReference type="Pfam" id="PF14012">
    <property type="entry name" value="DUF4229"/>
    <property type="match status" value="1"/>
</dbReference>
<keyword evidence="1" id="KW-0812">Transmembrane</keyword>
<dbReference type="EMBL" id="VSFG01000001">
    <property type="protein sequence ID" value="TYB48733.1"/>
    <property type="molecule type" value="Genomic_DNA"/>
</dbReference>
<keyword evidence="1" id="KW-0472">Membrane</keyword>
<feature type="transmembrane region" description="Helical" evidence="1">
    <location>
        <begin position="29"/>
        <end position="48"/>
    </location>
</feature>
<comment type="caution">
    <text evidence="2">The sequence shown here is derived from an EMBL/GenBank/DDBJ whole genome shotgun (WGS) entry which is preliminary data.</text>
</comment>
<evidence type="ECO:0000256" key="1">
    <source>
        <dbReference type="SAM" id="Phobius"/>
    </source>
</evidence>
<protein>
    <submittedName>
        <fullName evidence="2">DUF4229 domain-containing protein</fullName>
    </submittedName>
</protein>
<dbReference type="STRING" id="1220554.GCA_001552135_02505"/>
<dbReference type="RefSeq" id="WP_067889602.1">
    <property type="nucleotide sequence ID" value="NZ_VSFG01000001.1"/>
</dbReference>
<evidence type="ECO:0000313" key="2">
    <source>
        <dbReference type="EMBL" id="TYB48733.1"/>
    </source>
</evidence>
<keyword evidence="1" id="KW-1133">Transmembrane helix</keyword>
<name>A0A5D0NVP1_9ACTN</name>
<reference evidence="2 3" key="1">
    <citation type="submission" date="2019-08" db="EMBL/GenBank/DDBJ databases">
        <title>Actinomadura sp. nov. CYP1-5 isolated from mountain soil.</title>
        <authorList>
            <person name="Songsumanus A."/>
            <person name="Kuncharoen N."/>
            <person name="Kudo T."/>
            <person name="Yuki M."/>
            <person name="Igarashi Y."/>
            <person name="Tanasupawat S."/>
        </authorList>
    </citation>
    <scope>NUCLEOTIDE SEQUENCE [LARGE SCALE GENOMIC DNA]</scope>
    <source>
        <strain evidence="2 3">JCM 14158</strain>
    </source>
</reference>
<organism evidence="2 3">
    <name type="scientific">Actinomadura chibensis</name>
    <dbReference type="NCBI Taxonomy" id="392828"/>
    <lineage>
        <taxon>Bacteria</taxon>
        <taxon>Bacillati</taxon>
        <taxon>Actinomycetota</taxon>
        <taxon>Actinomycetes</taxon>
        <taxon>Streptosporangiales</taxon>
        <taxon>Thermomonosporaceae</taxon>
        <taxon>Actinomadura</taxon>
    </lineage>
</organism>
<sequence>MRSVLLYTAARLVIFIATAGVLALFGARGYLLLLLALLISGVVSYVLLSAQRDRMSAVVARGVRGGRERVERSIAKEDGVRPGADRR</sequence>
<gene>
    <name evidence="2" type="ORF">FXF69_06045</name>
</gene>
<evidence type="ECO:0000313" key="3">
    <source>
        <dbReference type="Proteomes" id="UP000323380"/>
    </source>
</evidence>
<dbReference type="Proteomes" id="UP000323380">
    <property type="component" value="Unassembled WGS sequence"/>
</dbReference>
<dbReference type="InterPro" id="IPR025323">
    <property type="entry name" value="DUF4229"/>
</dbReference>
<accession>A0A5D0NVP1</accession>